<reference evidence="1 2" key="1">
    <citation type="journal article" date="2020" name="Mol. Plant">
        <title>The Chromosome-Based Rubber Tree Genome Provides New Insights into Spurge Genome Evolution and Rubber Biosynthesis.</title>
        <authorList>
            <person name="Liu J."/>
            <person name="Shi C."/>
            <person name="Shi C.C."/>
            <person name="Li W."/>
            <person name="Zhang Q.J."/>
            <person name="Zhang Y."/>
            <person name="Li K."/>
            <person name="Lu H.F."/>
            <person name="Shi C."/>
            <person name="Zhu S.T."/>
            <person name="Xiao Z.Y."/>
            <person name="Nan H."/>
            <person name="Yue Y."/>
            <person name="Zhu X.G."/>
            <person name="Wu Y."/>
            <person name="Hong X.N."/>
            <person name="Fan G.Y."/>
            <person name="Tong Y."/>
            <person name="Zhang D."/>
            <person name="Mao C.L."/>
            <person name="Liu Y.L."/>
            <person name="Hao S.J."/>
            <person name="Liu W.Q."/>
            <person name="Lv M.Q."/>
            <person name="Zhang H.B."/>
            <person name="Liu Y."/>
            <person name="Hu-Tang G.R."/>
            <person name="Wang J.P."/>
            <person name="Wang J.H."/>
            <person name="Sun Y.H."/>
            <person name="Ni S.B."/>
            <person name="Chen W.B."/>
            <person name="Zhang X.C."/>
            <person name="Jiao Y.N."/>
            <person name="Eichler E.E."/>
            <person name="Li G.H."/>
            <person name="Liu X."/>
            <person name="Gao L.Z."/>
        </authorList>
    </citation>
    <scope>NUCLEOTIDE SEQUENCE [LARGE SCALE GENOMIC DNA]</scope>
    <source>
        <strain evidence="2">cv. GT1</strain>
        <tissue evidence="1">Leaf</tissue>
    </source>
</reference>
<accession>A0A6A6MQ46</accession>
<organism evidence="1 2">
    <name type="scientific">Hevea brasiliensis</name>
    <name type="common">Para rubber tree</name>
    <name type="synonym">Siphonia brasiliensis</name>
    <dbReference type="NCBI Taxonomy" id="3981"/>
    <lineage>
        <taxon>Eukaryota</taxon>
        <taxon>Viridiplantae</taxon>
        <taxon>Streptophyta</taxon>
        <taxon>Embryophyta</taxon>
        <taxon>Tracheophyta</taxon>
        <taxon>Spermatophyta</taxon>
        <taxon>Magnoliopsida</taxon>
        <taxon>eudicotyledons</taxon>
        <taxon>Gunneridae</taxon>
        <taxon>Pentapetalae</taxon>
        <taxon>rosids</taxon>
        <taxon>fabids</taxon>
        <taxon>Malpighiales</taxon>
        <taxon>Euphorbiaceae</taxon>
        <taxon>Crotonoideae</taxon>
        <taxon>Micrandreae</taxon>
        <taxon>Hevea</taxon>
    </lineage>
</organism>
<comment type="caution">
    <text evidence="1">The sequence shown here is derived from an EMBL/GenBank/DDBJ whole genome shotgun (WGS) entry which is preliminary data.</text>
</comment>
<keyword evidence="2" id="KW-1185">Reference proteome</keyword>
<evidence type="ECO:0000313" key="2">
    <source>
        <dbReference type="Proteomes" id="UP000467840"/>
    </source>
</evidence>
<name>A0A6A6MQ46_HEVBR</name>
<evidence type="ECO:0000313" key="1">
    <source>
        <dbReference type="EMBL" id="KAF2315901.1"/>
    </source>
</evidence>
<proteinExistence type="predicted"/>
<dbReference type="EMBL" id="JAAGAX010000005">
    <property type="protein sequence ID" value="KAF2315901.1"/>
    <property type="molecule type" value="Genomic_DNA"/>
</dbReference>
<evidence type="ECO:0008006" key="3">
    <source>
        <dbReference type="Google" id="ProtNLM"/>
    </source>
</evidence>
<dbReference type="Proteomes" id="UP000467840">
    <property type="component" value="Chromosome 15"/>
</dbReference>
<sequence length="151" mass="17059">MKDLSAAKKKSGMEITRDRSVGKFFLSQQASVEKVLKRFNINNAKPVTVPFAAHFKLSVDMSPKTDEEMEHMSSIHDVSWERALAVVKWILRYLKGTIDVGLTFDRAKMSDSVVGYVDSDFAGDLDKRRSLIGYLFTLSEVLSIGRQHCKL</sequence>
<dbReference type="AlphaFoldDB" id="A0A6A6MQ46"/>
<protein>
    <recommendedName>
        <fullName evidence="3">Reverse transcriptase Ty1/copia-type domain-containing protein</fullName>
    </recommendedName>
</protein>
<gene>
    <name evidence="1" type="ORF">GH714_040696</name>
</gene>